<evidence type="ECO:0000259" key="1">
    <source>
        <dbReference type="Pfam" id="PF21831"/>
    </source>
</evidence>
<dbReference type="Pfam" id="PF21831">
    <property type="entry name" value="DUF6891"/>
    <property type="match status" value="1"/>
</dbReference>
<sequence length="181" mass="19962">MSESRAERDLRDSARLMVRAGLVPETEQEQVFAAMVAELMPDTDPTIMAKGWLLAARREYRTEAAAWTAPTDHDRLRAAMSECQRHDIPVLAGVDDVAEVRNRVEQAPTPLRGIIWFSERAVWDAVLGGRLELGLRHGTGHPVQPGDQLAAAVLGCLERHGLQGVVRPGAVDVACSWQRRP</sequence>
<comment type="caution">
    <text evidence="2">The sequence shown here is derived from an EMBL/GenBank/DDBJ whole genome shotgun (WGS) entry which is preliminary data.</text>
</comment>
<accession>A0ABW1R1G1</accession>
<evidence type="ECO:0000313" key="2">
    <source>
        <dbReference type="EMBL" id="MFC6154694.1"/>
    </source>
</evidence>
<evidence type="ECO:0000313" key="3">
    <source>
        <dbReference type="Proteomes" id="UP001596098"/>
    </source>
</evidence>
<keyword evidence="3" id="KW-1185">Reference proteome</keyword>
<protein>
    <submittedName>
        <fullName evidence="2">DUF6891 domain-containing protein</fullName>
    </submittedName>
</protein>
<dbReference type="EMBL" id="JBHSQI010000008">
    <property type="protein sequence ID" value="MFC6154694.1"/>
    <property type="molecule type" value="Genomic_DNA"/>
</dbReference>
<gene>
    <name evidence="2" type="ORF">ACFPWU_13580</name>
</gene>
<reference evidence="3" key="1">
    <citation type="journal article" date="2019" name="Int. J. Syst. Evol. Microbiol.">
        <title>The Global Catalogue of Microorganisms (GCM) 10K type strain sequencing project: providing services to taxonomists for standard genome sequencing and annotation.</title>
        <authorList>
            <consortium name="The Broad Institute Genomics Platform"/>
            <consortium name="The Broad Institute Genome Sequencing Center for Infectious Disease"/>
            <person name="Wu L."/>
            <person name="Ma J."/>
        </authorList>
    </citation>
    <scope>NUCLEOTIDE SEQUENCE [LARGE SCALE GENOMIC DNA]</scope>
    <source>
        <strain evidence="3">DFY28</strain>
    </source>
</reference>
<dbReference type="Proteomes" id="UP001596098">
    <property type="component" value="Unassembled WGS sequence"/>
</dbReference>
<dbReference type="InterPro" id="IPR054186">
    <property type="entry name" value="DUF6891"/>
</dbReference>
<proteinExistence type="predicted"/>
<dbReference type="RefSeq" id="WP_128220905.1">
    <property type="nucleotide sequence ID" value="NZ_CP034929.1"/>
</dbReference>
<name>A0ABW1R1G1_9ACTN</name>
<organism evidence="2 3">
    <name type="scientific">Nocardioides yefusunii</name>
    <dbReference type="NCBI Taxonomy" id="2500546"/>
    <lineage>
        <taxon>Bacteria</taxon>
        <taxon>Bacillati</taxon>
        <taxon>Actinomycetota</taxon>
        <taxon>Actinomycetes</taxon>
        <taxon>Propionibacteriales</taxon>
        <taxon>Nocardioidaceae</taxon>
        <taxon>Nocardioides</taxon>
    </lineage>
</organism>
<feature type="domain" description="DUF6891" evidence="1">
    <location>
        <begin position="7"/>
        <end position="180"/>
    </location>
</feature>